<dbReference type="STRING" id="1328760.A0A165GQT2"/>
<feature type="compositionally biased region" description="Low complexity" evidence="1">
    <location>
        <begin position="80"/>
        <end position="98"/>
    </location>
</feature>
<dbReference type="InParanoid" id="A0A165GQT2"/>
<evidence type="ECO:0000313" key="3">
    <source>
        <dbReference type="Proteomes" id="UP000076632"/>
    </source>
</evidence>
<gene>
    <name evidence="2" type="ORF">L228DRAFT_260666</name>
</gene>
<dbReference type="Proteomes" id="UP000076632">
    <property type="component" value="Unassembled WGS sequence"/>
</dbReference>
<accession>A0A165GQT2</accession>
<organism evidence="2 3">
    <name type="scientific">Xylona heveae (strain CBS 132557 / TC161)</name>
    <dbReference type="NCBI Taxonomy" id="1328760"/>
    <lineage>
        <taxon>Eukaryota</taxon>
        <taxon>Fungi</taxon>
        <taxon>Dikarya</taxon>
        <taxon>Ascomycota</taxon>
        <taxon>Pezizomycotina</taxon>
        <taxon>Xylonomycetes</taxon>
        <taxon>Xylonales</taxon>
        <taxon>Xylonaceae</taxon>
        <taxon>Xylona</taxon>
    </lineage>
</organism>
<keyword evidence="3" id="KW-1185">Reference proteome</keyword>
<dbReference type="EMBL" id="KV407458">
    <property type="protein sequence ID" value="KZF22479.1"/>
    <property type="molecule type" value="Genomic_DNA"/>
</dbReference>
<dbReference type="OrthoDB" id="5334244at2759"/>
<proteinExistence type="predicted"/>
<dbReference type="OMA" id="HDRAYNK"/>
<protein>
    <submittedName>
        <fullName evidence="2">Uncharacterized protein</fullName>
    </submittedName>
</protein>
<feature type="compositionally biased region" description="Basic and acidic residues" evidence="1">
    <location>
        <begin position="99"/>
        <end position="114"/>
    </location>
</feature>
<dbReference type="RefSeq" id="XP_018188034.1">
    <property type="nucleotide sequence ID" value="XM_018334279.1"/>
</dbReference>
<reference evidence="2 3" key="1">
    <citation type="journal article" date="2016" name="Fungal Biol.">
        <title>The genome of Xylona heveae provides a window into fungal endophytism.</title>
        <authorList>
            <person name="Gazis R."/>
            <person name="Kuo A."/>
            <person name="Riley R."/>
            <person name="LaButti K."/>
            <person name="Lipzen A."/>
            <person name="Lin J."/>
            <person name="Amirebrahimi M."/>
            <person name="Hesse C.N."/>
            <person name="Spatafora J.W."/>
            <person name="Henrissat B."/>
            <person name="Hainaut M."/>
            <person name="Grigoriev I.V."/>
            <person name="Hibbett D.S."/>
        </authorList>
    </citation>
    <scope>NUCLEOTIDE SEQUENCE [LARGE SCALE GENOMIC DNA]</scope>
    <source>
        <strain evidence="2 3">TC161</strain>
    </source>
</reference>
<dbReference type="AlphaFoldDB" id="A0A165GQT2"/>
<dbReference type="GeneID" id="28899416"/>
<sequence>MSFIRLPLRTALHSRPFVGAPLQAILPASGLRFSHQDYGSGEGDPRGEQPQKQGRNPSVEKEHPGPPPPAEGQGSGSGSAKGQSSGSSQKSSSSSSSKSKNDAQPKILEHHEPEEVMSNPSEETQKHNKEFQERYDRPAEHAKGSNENVSKKFWSGHGGAHGAS</sequence>
<evidence type="ECO:0000256" key="1">
    <source>
        <dbReference type="SAM" id="MobiDB-lite"/>
    </source>
</evidence>
<feature type="region of interest" description="Disordered" evidence="1">
    <location>
        <begin position="33"/>
        <end position="164"/>
    </location>
</feature>
<feature type="compositionally biased region" description="Basic and acidic residues" evidence="1">
    <location>
        <begin position="123"/>
        <end position="144"/>
    </location>
</feature>
<evidence type="ECO:0000313" key="2">
    <source>
        <dbReference type="EMBL" id="KZF22479.1"/>
    </source>
</evidence>
<name>A0A165GQT2_XYLHT</name>